<dbReference type="EMBL" id="LBZV01000001">
    <property type="protein sequence ID" value="KKR78364.1"/>
    <property type="molecule type" value="Genomic_DNA"/>
</dbReference>
<evidence type="ECO:0000313" key="1">
    <source>
        <dbReference type="EMBL" id="KKR78364.1"/>
    </source>
</evidence>
<reference evidence="1 2" key="1">
    <citation type="journal article" date="2015" name="Nature">
        <title>rRNA introns, odd ribosomes, and small enigmatic genomes across a large radiation of phyla.</title>
        <authorList>
            <person name="Brown C.T."/>
            <person name="Hug L.A."/>
            <person name="Thomas B.C."/>
            <person name="Sharon I."/>
            <person name="Castelle C.J."/>
            <person name="Singh A."/>
            <person name="Wilkins M.J."/>
            <person name="Williams K.H."/>
            <person name="Banfield J.F."/>
        </authorList>
    </citation>
    <scope>NUCLEOTIDE SEQUENCE [LARGE SCALE GENOMIC DNA]</scope>
</reference>
<sequence>MRFAIIDESGRLHDPNDRFLVLAVVVVESLVNLDKIIPAVRKTLTKKKKLAEIKFSTTGEKTRIRVLNKINEKHLKLFLLVIDKQGRKIHDTPENYSLLISTLLKKILAKYPSVSHIIIDRHFTWVTQREKFNDLVQKELRKPLFLEHLDSQQNTIVSLPDFVAGAERITHGKKEPKYIQIVEKQVEKRIITTWRELKRKKVKV</sequence>
<dbReference type="Proteomes" id="UP000034292">
    <property type="component" value="Unassembled WGS sequence"/>
</dbReference>
<protein>
    <recommendedName>
        <fullName evidence="3">DUF3800 domain-containing protein</fullName>
    </recommendedName>
</protein>
<evidence type="ECO:0000313" key="2">
    <source>
        <dbReference type="Proteomes" id="UP000034292"/>
    </source>
</evidence>
<evidence type="ECO:0008006" key="3">
    <source>
        <dbReference type="Google" id="ProtNLM"/>
    </source>
</evidence>
<organism evidence="1 2">
    <name type="scientific">Candidatus Curtissbacteria bacterium GW2011_GWA1_40_9</name>
    <dbReference type="NCBI Taxonomy" id="1618408"/>
    <lineage>
        <taxon>Bacteria</taxon>
        <taxon>Candidatus Curtissiibacteriota</taxon>
    </lineage>
</organism>
<dbReference type="AlphaFoldDB" id="A0A0G0TMU4"/>
<comment type="caution">
    <text evidence="1">The sequence shown here is derived from an EMBL/GenBank/DDBJ whole genome shotgun (WGS) entry which is preliminary data.</text>
</comment>
<dbReference type="InterPro" id="IPR024524">
    <property type="entry name" value="DUF3800"/>
</dbReference>
<accession>A0A0G0TMU4</accession>
<dbReference type="STRING" id="1618408.UU23_C0001G0128"/>
<dbReference type="Pfam" id="PF12686">
    <property type="entry name" value="DUF3800"/>
    <property type="match status" value="1"/>
</dbReference>
<proteinExistence type="predicted"/>
<gene>
    <name evidence="1" type="ORF">UU23_C0001G0128</name>
</gene>
<name>A0A0G0TMU4_9BACT</name>